<dbReference type="AlphaFoldDB" id="A0A5C3L950"/>
<name>A0A5C3L950_COPMA</name>
<gene>
    <name evidence="1" type="ORF">FA15DRAFT_583210</name>
</gene>
<reference evidence="1 2" key="1">
    <citation type="journal article" date="2019" name="Nat. Ecol. Evol.">
        <title>Megaphylogeny resolves global patterns of mushroom evolution.</title>
        <authorList>
            <person name="Varga T."/>
            <person name="Krizsan K."/>
            <person name="Foldi C."/>
            <person name="Dima B."/>
            <person name="Sanchez-Garcia M."/>
            <person name="Sanchez-Ramirez S."/>
            <person name="Szollosi G.J."/>
            <person name="Szarkandi J.G."/>
            <person name="Papp V."/>
            <person name="Albert L."/>
            <person name="Andreopoulos W."/>
            <person name="Angelini C."/>
            <person name="Antonin V."/>
            <person name="Barry K.W."/>
            <person name="Bougher N.L."/>
            <person name="Buchanan P."/>
            <person name="Buyck B."/>
            <person name="Bense V."/>
            <person name="Catcheside P."/>
            <person name="Chovatia M."/>
            <person name="Cooper J."/>
            <person name="Damon W."/>
            <person name="Desjardin D."/>
            <person name="Finy P."/>
            <person name="Geml J."/>
            <person name="Haridas S."/>
            <person name="Hughes K."/>
            <person name="Justo A."/>
            <person name="Karasinski D."/>
            <person name="Kautmanova I."/>
            <person name="Kiss B."/>
            <person name="Kocsube S."/>
            <person name="Kotiranta H."/>
            <person name="LaButti K.M."/>
            <person name="Lechner B.E."/>
            <person name="Liimatainen K."/>
            <person name="Lipzen A."/>
            <person name="Lukacs Z."/>
            <person name="Mihaltcheva S."/>
            <person name="Morgado L.N."/>
            <person name="Niskanen T."/>
            <person name="Noordeloos M.E."/>
            <person name="Ohm R.A."/>
            <person name="Ortiz-Santana B."/>
            <person name="Ovrebo C."/>
            <person name="Racz N."/>
            <person name="Riley R."/>
            <person name="Savchenko A."/>
            <person name="Shiryaev A."/>
            <person name="Soop K."/>
            <person name="Spirin V."/>
            <person name="Szebenyi C."/>
            <person name="Tomsovsky M."/>
            <person name="Tulloss R.E."/>
            <person name="Uehling J."/>
            <person name="Grigoriev I.V."/>
            <person name="Vagvolgyi C."/>
            <person name="Papp T."/>
            <person name="Martin F.M."/>
            <person name="Miettinen O."/>
            <person name="Hibbett D.S."/>
            <person name="Nagy L.G."/>
        </authorList>
    </citation>
    <scope>NUCLEOTIDE SEQUENCE [LARGE SCALE GENOMIC DNA]</scope>
    <source>
        <strain evidence="1 2">CBS 121175</strain>
    </source>
</reference>
<evidence type="ECO:0000313" key="1">
    <source>
        <dbReference type="EMBL" id="TFK29013.1"/>
    </source>
</evidence>
<dbReference type="OrthoDB" id="3015499at2759"/>
<accession>A0A5C3L950</accession>
<proteinExistence type="predicted"/>
<dbReference type="EMBL" id="ML210152">
    <property type="protein sequence ID" value="TFK29013.1"/>
    <property type="molecule type" value="Genomic_DNA"/>
</dbReference>
<protein>
    <submittedName>
        <fullName evidence="1">Uncharacterized protein</fullName>
    </submittedName>
</protein>
<dbReference type="Proteomes" id="UP000307440">
    <property type="component" value="Unassembled WGS sequence"/>
</dbReference>
<evidence type="ECO:0000313" key="2">
    <source>
        <dbReference type="Proteomes" id="UP000307440"/>
    </source>
</evidence>
<feature type="non-terminal residue" evidence="1">
    <location>
        <position position="1"/>
    </location>
</feature>
<keyword evidence="2" id="KW-1185">Reference proteome</keyword>
<organism evidence="1 2">
    <name type="scientific">Coprinopsis marcescibilis</name>
    <name type="common">Agaric fungus</name>
    <name type="synonym">Psathyrella marcescibilis</name>
    <dbReference type="NCBI Taxonomy" id="230819"/>
    <lineage>
        <taxon>Eukaryota</taxon>
        <taxon>Fungi</taxon>
        <taxon>Dikarya</taxon>
        <taxon>Basidiomycota</taxon>
        <taxon>Agaricomycotina</taxon>
        <taxon>Agaricomycetes</taxon>
        <taxon>Agaricomycetidae</taxon>
        <taxon>Agaricales</taxon>
        <taxon>Agaricineae</taxon>
        <taxon>Psathyrellaceae</taxon>
        <taxon>Coprinopsis</taxon>
    </lineage>
</organism>
<sequence length="289" mass="32239">TQRTSSPIPNSDVSTSLLFSNITPTTLKRPAEDYSGLVAQLSREKRFKPEDKKTLMQWSKRTEREQNIILMAEILSIKGCLTHIVPPDAKVTLSDSIKTRIDNCCFQVLMDPSASAYVASPSVSDTVKVLVFNTSDAASNETQGNAAYLSAVTARIQEHLANQRCNIKAVLMASVFVKSKGDEPAPLRERLPVPLTILELANRVVKIRKPARVSLTVGLLVRLAFLRNCVVTTPPSVNQRDWWTWVDSQLKKMQSERPDPVEISKLFCLILETDMNEFGKIDLDAIQND</sequence>